<dbReference type="EMBL" id="FZQP02001781">
    <property type="protein sequence ID" value="VVC93786.1"/>
    <property type="molecule type" value="Genomic_DNA"/>
</dbReference>
<proteinExistence type="predicted"/>
<protein>
    <submittedName>
        <fullName evidence="1">Uncharacterized protein</fullName>
    </submittedName>
</protein>
<name>A0A5E4Q879_9NEOP</name>
<evidence type="ECO:0000313" key="1">
    <source>
        <dbReference type="EMBL" id="VVC93786.1"/>
    </source>
</evidence>
<dbReference type="AlphaFoldDB" id="A0A5E4Q879"/>
<organism evidence="1 2">
    <name type="scientific">Leptidea sinapis</name>
    <dbReference type="NCBI Taxonomy" id="189913"/>
    <lineage>
        <taxon>Eukaryota</taxon>
        <taxon>Metazoa</taxon>
        <taxon>Ecdysozoa</taxon>
        <taxon>Arthropoda</taxon>
        <taxon>Hexapoda</taxon>
        <taxon>Insecta</taxon>
        <taxon>Pterygota</taxon>
        <taxon>Neoptera</taxon>
        <taxon>Endopterygota</taxon>
        <taxon>Lepidoptera</taxon>
        <taxon>Glossata</taxon>
        <taxon>Ditrysia</taxon>
        <taxon>Papilionoidea</taxon>
        <taxon>Pieridae</taxon>
        <taxon>Dismorphiinae</taxon>
        <taxon>Leptidea</taxon>
    </lineage>
</organism>
<dbReference type="Proteomes" id="UP000324832">
    <property type="component" value="Unassembled WGS sequence"/>
</dbReference>
<sequence>MPKDYPYPAKSRTSNVFSQSSKALKEIKAANHQEQSPCASNNFVWCHNNINPSARQKR</sequence>
<reference evidence="1 2" key="1">
    <citation type="submission" date="2017-07" db="EMBL/GenBank/DDBJ databases">
        <authorList>
            <person name="Talla V."/>
            <person name="Backstrom N."/>
        </authorList>
    </citation>
    <scope>NUCLEOTIDE SEQUENCE [LARGE SCALE GENOMIC DNA]</scope>
</reference>
<keyword evidence="2" id="KW-1185">Reference proteome</keyword>
<accession>A0A5E4Q879</accession>
<evidence type="ECO:0000313" key="2">
    <source>
        <dbReference type="Proteomes" id="UP000324832"/>
    </source>
</evidence>
<gene>
    <name evidence="1" type="ORF">LSINAPIS_LOCUS5902</name>
</gene>